<feature type="signal peptide" evidence="1">
    <location>
        <begin position="1"/>
        <end position="18"/>
    </location>
</feature>
<gene>
    <name evidence="2" type="ORF">AM493_18170</name>
</gene>
<sequence length="228" mass="25856">MKKILIFLILLAVSPVHAQQNRGIERDSTITDTTRYARFVAEAGVRIPLGRMKEKYGTSAEFGAWWRTRVAYNDMLDLGFSLYIPQNPQEFTYTYRGEALPTNAIGVSGMVGMRFCNVYVLGGKTSLEWVSSYGYAFFTYYDEYRDRHYTDPPVTPAEDEENENTVDLFGESYARALSTFHIGQGVRLHVGRVSFYAAYNFAPYGFFSNNVPDNFGSHSVSVCAQVRI</sequence>
<dbReference type="EMBL" id="LIYD01000005">
    <property type="protein sequence ID" value="KOS07761.1"/>
    <property type="molecule type" value="Genomic_DNA"/>
</dbReference>
<dbReference type="AlphaFoldDB" id="A0A0M8MJZ5"/>
<organism evidence="2 3">
    <name type="scientific">Flavobacterium akiainvivens</name>
    <dbReference type="NCBI Taxonomy" id="1202724"/>
    <lineage>
        <taxon>Bacteria</taxon>
        <taxon>Pseudomonadati</taxon>
        <taxon>Bacteroidota</taxon>
        <taxon>Flavobacteriia</taxon>
        <taxon>Flavobacteriales</taxon>
        <taxon>Flavobacteriaceae</taxon>
        <taxon>Flavobacterium</taxon>
    </lineage>
</organism>
<evidence type="ECO:0000313" key="2">
    <source>
        <dbReference type="EMBL" id="KOS07761.1"/>
    </source>
</evidence>
<evidence type="ECO:0000313" key="3">
    <source>
        <dbReference type="Proteomes" id="UP000037755"/>
    </source>
</evidence>
<keyword evidence="3" id="KW-1185">Reference proteome</keyword>
<accession>A0A0M8MJZ5</accession>
<name>A0A0M8MJZ5_9FLAO</name>
<protein>
    <recommendedName>
        <fullName evidence="4">Outer membrane protein beta-barrel domain-containing protein</fullName>
    </recommendedName>
</protein>
<dbReference type="STRING" id="1202724.AM493_18170"/>
<feature type="chain" id="PRO_5005818485" description="Outer membrane protein beta-barrel domain-containing protein" evidence="1">
    <location>
        <begin position="19"/>
        <end position="228"/>
    </location>
</feature>
<keyword evidence="1" id="KW-0732">Signal</keyword>
<proteinExistence type="predicted"/>
<comment type="caution">
    <text evidence="2">The sequence shown here is derived from an EMBL/GenBank/DDBJ whole genome shotgun (WGS) entry which is preliminary data.</text>
</comment>
<dbReference type="PATRIC" id="fig|1202724.3.peg.3773"/>
<evidence type="ECO:0000256" key="1">
    <source>
        <dbReference type="SAM" id="SignalP"/>
    </source>
</evidence>
<dbReference type="OrthoDB" id="1340936at2"/>
<reference evidence="2 3" key="1">
    <citation type="submission" date="2015-08" db="EMBL/GenBank/DDBJ databases">
        <title>Whole genome sequence of Flavobacterium akiainvivens IK-1T, from decaying Wikstroemia oahuensis, an endemic Hawaiian shrub.</title>
        <authorList>
            <person name="Wan X."/>
            <person name="Hou S."/>
            <person name="Saito J."/>
            <person name="Donachie S."/>
        </authorList>
    </citation>
    <scope>NUCLEOTIDE SEQUENCE [LARGE SCALE GENOMIC DNA]</scope>
    <source>
        <strain evidence="2 3">IK-1</strain>
    </source>
</reference>
<dbReference type="Proteomes" id="UP000037755">
    <property type="component" value="Unassembled WGS sequence"/>
</dbReference>
<evidence type="ECO:0008006" key="4">
    <source>
        <dbReference type="Google" id="ProtNLM"/>
    </source>
</evidence>
<dbReference type="RefSeq" id="WP_054409475.1">
    <property type="nucleotide sequence ID" value="NZ_FOYA01000002.1"/>
</dbReference>